<dbReference type="AlphaFoldDB" id="A0A0F5IPW1"/>
<gene>
    <name evidence="7" type="ORF">HMPREF1536_05210</name>
</gene>
<feature type="domain" description="O-antigen ligase-related" evidence="6">
    <location>
        <begin position="200"/>
        <end position="344"/>
    </location>
</feature>
<feature type="transmembrane region" description="Helical" evidence="5">
    <location>
        <begin position="20"/>
        <end position="38"/>
    </location>
</feature>
<evidence type="ECO:0000313" key="7">
    <source>
        <dbReference type="EMBL" id="KKB47566.1"/>
    </source>
</evidence>
<organism evidence="7 8">
    <name type="scientific">Parabacteroides gordonii MS-1 = DSM 23371</name>
    <dbReference type="NCBI Taxonomy" id="1203610"/>
    <lineage>
        <taxon>Bacteria</taxon>
        <taxon>Pseudomonadati</taxon>
        <taxon>Bacteroidota</taxon>
        <taxon>Bacteroidia</taxon>
        <taxon>Bacteroidales</taxon>
        <taxon>Tannerellaceae</taxon>
        <taxon>Parabacteroides</taxon>
    </lineage>
</organism>
<evidence type="ECO:0000256" key="4">
    <source>
        <dbReference type="ARBA" id="ARBA00023136"/>
    </source>
</evidence>
<keyword evidence="3 5" id="KW-1133">Transmembrane helix</keyword>
<accession>A0A0F5IPW1</accession>
<evidence type="ECO:0000259" key="6">
    <source>
        <dbReference type="Pfam" id="PF04932"/>
    </source>
</evidence>
<evidence type="ECO:0000256" key="1">
    <source>
        <dbReference type="ARBA" id="ARBA00004141"/>
    </source>
</evidence>
<keyword evidence="2 5" id="KW-0812">Transmembrane</keyword>
<reference evidence="7 8" key="1">
    <citation type="submission" date="2013-04" db="EMBL/GenBank/DDBJ databases">
        <title>The Genome Sequence of Parabacteroides gordonii DSM 23371.</title>
        <authorList>
            <consortium name="The Broad Institute Genomics Platform"/>
            <person name="Earl A."/>
            <person name="Ward D."/>
            <person name="Feldgarden M."/>
            <person name="Gevers D."/>
            <person name="Martens E."/>
            <person name="Sakamoto M."/>
            <person name="Benno Y."/>
            <person name="Suzuki N."/>
            <person name="Matsunaga N."/>
            <person name="Koshihara K."/>
            <person name="Seki M."/>
            <person name="Komiya H."/>
            <person name="Walker B."/>
            <person name="Young S."/>
            <person name="Zeng Q."/>
            <person name="Gargeya S."/>
            <person name="Fitzgerald M."/>
            <person name="Haas B."/>
            <person name="Abouelleil A."/>
            <person name="Allen A.W."/>
            <person name="Alvarado L."/>
            <person name="Arachchi H.M."/>
            <person name="Berlin A.M."/>
            <person name="Chapman S.B."/>
            <person name="Gainer-Dewar J."/>
            <person name="Goldberg J."/>
            <person name="Griggs A."/>
            <person name="Gujja S."/>
            <person name="Hansen M."/>
            <person name="Howarth C."/>
            <person name="Imamovic A."/>
            <person name="Ireland A."/>
            <person name="Larimer J."/>
            <person name="McCowan C."/>
            <person name="Murphy C."/>
            <person name="Pearson M."/>
            <person name="Poon T.W."/>
            <person name="Priest M."/>
            <person name="Roberts A."/>
            <person name="Saif S."/>
            <person name="Shea T."/>
            <person name="Sisk P."/>
            <person name="Sykes S."/>
            <person name="Wortman J."/>
            <person name="Nusbaum C."/>
            <person name="Birren B."/>
        </authorList>
    </citation>
    <scope>NUCLEOTIDE SEQUENCE [LARGE SCALE GENOMIC DNA]</scope>
    <source>
        <strain evidence="7 8">MS-1</strain>
    </source>
</reference>
<dbReference type="EMBL" id="AQHW01000029">
    <property type="protein sequence ID" value="KKB47566.1"/>
    <property type="molecule type" value="Genomic_DNA"/>
</dbReference>
<proteinExistence type="predicted"/>
<evidence type="ECO:0000313" key="8">
    <source>
        <dbReference type="Proteomes" id="UP000033035"/>
    </source>
</evidence>
<dbReference type="InterPro" id="IPR051533">
    <property type="entry name" value="WaaL-like"/>
</dbReference>
<feature type="transmembrane region" description="Helical" evidence="5">
    <location>
        <begin position="102"/>
        <end position="121"/>
    </location>
</feature>
<dbReference type="Proteomes" id="UP000033035">
    <property type="component" value="Unassembled WGS sequence"/>
</dbReference>
<protein>
    <recommendedName>
        <fullName evidence="6">O-antigen ligase-related domain-containing protein</fullName>
    </recommendedName>
</protein>
<keyword evidence="8" id="KW-1185">Reference proteome</keyword>
<keyword evidence="4 5" id="KW-0472">Membrane</keyword>
<feature type="transmembrane region" description="Helical" evidence="5">
    <location>
        <begin position="75"/>
        <end position="95"/>
    </location>
</feature>
<comment type="subcellular location">
    <subcellularLocation>
        <location evidence="1">Membrane</location>
        <topology evidence="1">Multi-pass membrane protein</topology>
    </subcellularLocation>
</comment>
<dbReference type="Pfam" id="PF04932">
    <property type="entry name" value="Wzy_C"/>
    <property type="match status" value="1"/>
</dbReference>
<dbReference type="STRING" id="1203610.HMPREF1536_05210"/>
<dbReference type="PANTHER" id="PTHR37422:SF17">
    <property type="entry name" value="O-ANTIGEN LIGASE"/>
    <property type="match status" value="1"/>
</dbReference>
<name>A0A0F5IPW1_9BACT</name>
<feature type="transmembrane region" description="Helical" evidence="5">
    <location>
        <begin position="202"/>
        <end position="227"/>
    </location>
</feature>
<comment type="caution">
    <text evidence="7">The sequence shown here is derived from an EMBL/GenBank/DDBJ whole genome shotgun (WGS) entry which is preliminary data.</text>
</comment>
<dbReference type="PATRIC" id="fig|1203610.3.peg.5326"/>
<feature type="transmembrane region" description="Helical" evidence="5">
    <location>
        <begin position="376"/>
        <end position="399"/>
    </location>
</feature>
<evidence type="ECO:0000256" key="5">
    <source>
        <dbReference type="SAM" id="Phobius"/>
    </source>
</evidence>
<evidence type="ECO:0000256" key="3">
    <source>
        <dbReference type="ARBA" id="ARBA00022989"/>
    </source>
</evidence>
<dbReference type="InterPro" id="IPR007016">
    <property type="entry name" value="O-antigen_ligase-rel_domated"/>
</dbReference>
<feature type="transmembrane region" description="Helical" evidence="5">
    <location>
        <begin position="50"/>
        <end position="69"/>
    </location>
</feature>
<feature type="transmembrane region" description="Helical" evidence="5">
    <location>
        <begin position="127"/>
        <end position="147"/>
    </location>
</feature>
<dbReference type="GO" id="GO:0016020">
    <property type="term" value="C:membrane"/>
    <property type="evidence" value="ECO:0007669"/>
    <property type="project" value="UniProtKB-SubCell"/>
</dbReference>
<feature type="transmembrane region" description="Helical" evidence="5">
    <location>
        <begin position="328"/>
        <end position="355"/>
    </location>
</feature>
<feature type="transmembrane region" description="Helical" evidence="5">
    <location>
        <begin position="239"/>
        <end position="259"/>
    </location>
</feature>
<evidence type="ECO:0000256" key="2">
    <source>
        <dbReference type="ARBA" id="ARBA00022692"/>
    </source>
</evidence>
<dbReference type="HOGENOM" id="CLU_705669_0_0_10"/>
<sequence length="417" mass="47859">MYGYGIPKRNRCLRTNLVDYIYGMEKILFWLVFLTSLTKCVNRFLVLPDVIYYGIYLGCFIWLLFRGGIIVNKKYLFFISAVFFSIWLNDIPALFKVSARTFAFFSLVFMVGPFFVNNRLIRMRRLLFIQTLLVLRWIVLLSFLLKFIAPDQVTNDSGFCGLTAHSMVLSPLAGICILYSLYRFHFSETRRELYKESAYIGISFLVLLLSGSRGALAATVVGVAFFYIRLYRRQMGKMLQAVLFILLLAVSTSALWWPYTERLRQKTETSRKNGGTVASREGIWQDRIDEFTAYPLFGVGFSSFNLDYIQSEHTINRHTGTIEPGTSWLFLLSSMGLYGFLSFFLPFAYGIYILFKELDTGLKGGLLSSMMILFSVHMLIEGYITASGAYLCFLLWLSLSESEQILQPTTNKKLLSA</sequence>
<feature type="transmembrane region" description="Helical" evidence="5">
    <location>
        <begin position="159"/>
        <end position="182"/>
    </location>
</feature>
<dbReference type="PANTHER" id="PTHR37422">
    <property type="entry name" value="TEICHURONIC ACID BIOSYNTHESIS PROTEIN TUAE"/>
    <property type="match status" value="1"/>
</dbReference>